<reference evidence="3 4" key="1">
    <citation type="journal article" date="2015" name="Nature">
        <title>rRNA introns, odd ribosomes, and small enigmatic genomes across a large radiation of phyla.</title>
        <authorList>
            <person name="Brown C.T."/>
            <person name="Hug L.A."/>
            <person name="Thomas B.C."/>
            <person name="Sharon I."/>
            <person name="Castelle C.J."/>
            <person name="Singh A."/>
            <person name="Wilkins M.J."/>
            <person name="Williams K.H."/>
            <person name="Banfield J.F."/>
        </authorList>
    </citation>
    <scope>NUCLEOTIDE SEQUENCE [LARGE SCALE GENOMIC DNA]</scope>
</reference>
<dbReference type="Gene3D" id="2.120.10.30">
    <property type="entry name" value="TolB, C-terminal domain"/>
    <property type="match status" value="1"/>
</dbReference>
<dbReference type="EMBL" id="LCNV01000043">
    <property type="protein sequence ID" value="KKU62822.1"/>
    <property type="molecule type" value="Genomic_DNA"/>
</dbReference>
<dbReference type="Pfam" id="PF08308">
    <property type="entry name" value="PEGA"/>
    <property type="match status" value="1"/>
</dbReference>
<keyword evidence="1" id="KW-1133">Transmembrane helix</keyword>
<proteinExistence type="predicted"/>
<feature type="non-terminal residue" evidence="3">
    <location>
        <position position="431"/>
    </location>
</feature>
<feature type="domain" description="PEGA" evidence="2">
    <location>
        <begin position="53"/>
        <end position="116"/>
    </location>
</feature>
<feature type="transmembrane region" description="Helical" evidence="1">
    <location>
        <begin position="15"/>
        <end position="36"/>
    </location>
</feature>
<comment type="caution">
    <text evidence="3">The sequence shown here is derived from an EMBL/GenBank/DDBJ whole genome shotgun (WGS) entry which is preliminary data.</text>
</comment>
<gene>
    <name evidence="3" type="ORF">UX87_C0043G0001</name>
</gene>
<protein>
    <submittedName>
        <fullName evidence="3">Protein kinase</fullName>
    </submittedName>
</protein>
<evidence type="ECO:0000256" key="1">
    <source>
        <dbReference type="SAM" id="Phobius"/>
    </source>
</evidence>
<dbReference type="InterPro" id="IPR011659">
    <property type="entry name" value="WD40"/>
</dbReference>
<keyword evidence="3" id="KW-0418">Kinase</keyword>
<accession>A0A0G1S0F1</accession>
<name>A0A0G1S0F1_9BACT</name>
<dbReference type="Proteomes" id="UP000034364">
    <property type="component" value="Unassembled WGS sequence"/>
</dbReference>
<dbReference type="AlphaFoldDB" id="A0A0G1S0F1"/>
<keyword evidence="1" id="KW-0472">Membrane</keyword>
<dbReference type="GO" id="GO:0016301">
    <property type="term" value="F:kinase activity"/>
    <property type="evidence" value="ECO:0007669"/>
    <property type="project" value="UniProtKB-KW"/>
</dbReference>
<organism evidence="3 4">
    <name type="scientific">Candidatus Amesbacteria bacterium GW2011_GWA1_47_16</name>
    <dbReference type="NCBI Taxonomy" id="1618353"/>
    <lineage>
        <taxon>Bacteria</taxon>
        <taxon>Candidatus Amesiibacteriota</taxon>
    </lineage>
</organism>
<keyword evidence="1" id="KW-0812">Transmembrane</keyword>
<sequence length="431" mass="46903">MLKLIKMQGPSFQRLLIFLTGLVVVPLGTILVILFARGYRPNFKDRALQPTGLLVAHSYPDGAQIFVNSLLKSATNSTINLSPGTYAVEIKKESYHPWKKSLLVEPEIVTRATAVLFPTVPSLKAVTTGGASNPVLSPDGSKIVFVQNTGALSGLYSLDLNESPLGLLNREARLILTSNLIDFAVSSLSWSPDSRQILVRVPGADPADYLIDTGNPRLLEVTNSLTVTLESWQETKNLRSQQRLSSLSPLLRDLLESAAADIVWSPKEDKILYTATASATLPDNLVRPLPGSSSQPQERSLVPGTVYVYDVIEDRNFVVGHTSVPTRIPTLSPTPRTGRTSPTPTLTVKPFSPLTAYTHPSGLSWFPTSSHLLKIEGETVIIIEYDNQNPTIVYTGPMQSGLALPYPSGKQLLILANLNPEINPYANLYAV</sequence>
<evidence type="ECO:0000313" key="4">
    <source>
        <dbReference type="Proteomes" id="UP000034364"/>
    </source>
</evidence>
<evidence type="ECO:0000259" key="2">
    <source>
        <dbReference type="Pfam" id="PF08308"/>
    </source>
</evidence>
<dbReference type="SUPFAM" id="SSF82171">
    <property type="entry name" value="DPP6 N-terminal domain-like"/>
    <property type="match status" value="1"/>
</dbReference>
<dbReference type="InterPro" id="IPR011042">
    <property type="entry name" value="6-blade_b-propeller_TolB-like"/>
</dbReference>
<keyword evidence="3" id="KW-0808">Transferase</keyword>
<evidence type="ECO:0000313" key="3">
    <source>
        <dbReference type="EMBL" id="KKU62822.1"/>
    </source>
</evidence>
<dbReference type="InterPro" id="IPR013229">
    <property type="entry name" value="PEGA"/>
</dbReference>
<dbReference type="Pfam" id="PF07676">
    <property type="entry name" value="PD40"/>
    <property type="match status" value="1"/>
</dbReference>